<evidence type="ECO:0000313" key="3">
    <source>
        <dbReference type="Proteomes" id="UP000294772"/>
    </source>
</evidence>
<dbReference type="InterPro" id="IPR011201">
    <property type="entry name" value="Zinc-ribbon_6_bact"/>
</dbReference>
<dbReference type="Pfam" id="PF15887">
    <property type="entry name" value="Peptidase_Mx"/>
    <property type="match status" value="1"/>
</dbReference>
<name>A0AA46DDM3_9BURK</name>
<feature type="domain" description="Zinc-ribbon" evidence="1">
    <location>
        <begin position="29"/>
        <end position="122"/>
    </location>
</feature>
<dbReference type="EMBL" id="SLXF01000007">
    <property type="protein sequence ID" value="TCP06376.1"/>
    <property type="molecule type" value="Genomic_DNA"/>
</dbReference>
<organism evidence="2 3">
    <name type="scientific">Caldimonas thermodepolymerans</name>
    <dbReference type="NCBI Taxonomy" id="215580"/>
    <lineage>
        <taxon>Bacteria</taxon>
        <taxon>Pseudomonadati</taxon>
        <taxon>Pseudomonadota</taxon>
        <taxon>Betaproteobacteria</taxon>
        <taxon>Burkholderiales</taxon>
        <taxon>Sphaerotilaceae</taxon>
        <taxon>Caldimonas</taxon>
    </lineage>
</organism>
<dbReference type="Proteomes" id="UP000294772">
    <property type="component" value="Unassembled WGS sequence"/>
</dbReference>
<evidence type="ECO:0000313" key="2">
    <source>
        <dbReference type="EMBL" id="TCP06376.1"/>
    </source>
</evidence>
<sequence>MRPLFESMSARLQDLWKRGQAPAASRASRCVCGRPVFFDNSLCLNCGRPLGYEPRLGRVLALQPGPQPGTWQPAAELPEGEPRPLYRRCGNFDSAAGCNWLVEDAQALCRSCRLNRVIPDLSLPENQVLWGRIEAAKRRLVSQLIGLGLPVRTRLGEDPARGLAFDLLRALPGGPPVMTGHADGIITLNAEEADPAYRERTREHLQEPYRTVLGHLRHEVGHYYWDRLVAHTPWLEPFRRTFGDERQDYAAALRRHYEQGAPADWQSRHVSAYASAHPWEDWAETWAHYLHMVDTLDTALSFGLDADSVEPSHAPYTPETLQQPADATTAGFLSFVNAWMELTCVLNELSRSMGQPDFYPFVLSAPAVDKLHFVHRIVTQYRDHPGPD</sequence>
<dbReference type="AlphaFoldDB" id="A0AA46DDM3"/>
<accession>A0AA46DDM3</accession>
<proteinExistence type="predicted"/>
<evidence type="ECO:0000259" key="1">
    <source>
        <dbReference type="Pfam" id="PF10005"/>
    </source>
</evidence>
<dbReference type="PIRSF" id="PIRSF012641">
    <property type="entry name" value="UCP012641"/>
    <property type="match status" value="1"/>
</dbReference>
<dbReference type="RefSeq" id="WP_132765739.1">
    <property type="nucleotide sequence ID" value="NZ_CP110416.1"/>
</dbReference>
<reference evidence="2 3" key="1">
    <citation type="submission" date="2019-03" db="EMBL/GenBank/DDBJ databases">
        <title>Genomic Encyclopedia of Type Strains, Phase IV (KMG-IV): sequencing the most valuable type-strain genomes for metagenomic binning, comparative biology and taxonomic classification.</title>
        <authorList>
            <person name="Goeker M."/>
        </authorList>
    </citation>
    <scope>NUCLEOTIDE SEQUENCE [LARGE SCALE GENOMIC DNA]</scope>
    <source>
        <strain evidence="2 3">DSM 15264</strain>
    </source>
</reference>
<gene>
    <name evidence="2" type="ORF">EV676_107247</name>
</gene>
<comment type="caution">
    <text evidence="2">The sequence shown here is derived from an EMBL/GenBank/DDBJ whole genome shotgun (WGS) entry which is preliminary data.</text>
</comment>
<dbReference type="Pfam" id="PF10005">
    <property type="entry name" value="Zn_ribbon_DZR_6"/>
    <property type="match status" value="1"/>
</dbReference>
<protein>
    <recommendedName>
        <fullName evidence="1">Zinc-ribbon domain-containing protein</fullName>
    </recommendedName>
</protein>
<dbReference type="InterPro" id="IPR031321">
    <property type="entry name" value="UCP012641"/>
</dbReference>